<evidence type="ECO:0000256" key="3">
    <source>
        <dbReference type="ARBA" id="ARBA00022679"/>
    </source>
</evidence>
<keyword evidence="12" id="KW-1185">Reference proteome</keyword>
<dbReference type="Proteomes" id="UP000708208">
    <property type="component" value="Unassembled WGS sequence"/>
</dbReference>
<evidence type="ECO:0000256" key="8">
    <source>
        <dbReference type="ARBA" id="ARBA00023136"/>
    </source>
</evidence>
<keyword evidence="9" id="KW-0275">Fatty acid biosynthesis</keyword>
<evidence type="ECO:0000313" key="11">
    <source>
        <dbReference type="EMBL" id="CAG7716896.1"/>
    </source>
</evidence>
<keyword evidence="2" id="KW-0444">Lipid biosynthesis</keyword>
<evidence type="ECO:0000256" key="10">
    <source>
        <dbReference type="SAM" id="Phobius"/>
    </source>
</evidence>
<dbReference type="OrthoDB" id="10259681at2759"/>
<gene>
    <name evidence="11" type="ORF">AFUS01_LOCUS6380</name>
</gene>
<organism evidence="11 12">
    <name type="scientific">Allacma fusca</name>
    <dbReference type="NCBI Taxonomy" id="39272"/>
    <lineage>
        <taxon>Eukaryota</taxon>
        <taxon>Metazoa</taxon>
        <taxon>Ecdysozoa</taxon>
        <taxon>Arthropoda</taxon>
        <taxon>Hexapoda</taxon>
        <taxon>Collembola</taxon>
        <taxon>Symphypleona</taxon>
        <taxon>Sminthuridae</taxon>
        <taxon>Allacma</taxon>
    </lineage>
</organism>
<evidence type="ECO:0000256" key="1">
    <source>
        <dbReference type="ARBA" id="ARBA00004141"/>
    </source>
</evidence>
<dbReference type="GO" id="GO:0009922">
    <property type="term" value="F:fatty acid elongase activity"/>
    <property type="evidence" value="ECO:0007669"/>
    <property type="project" value="InterPro"/>
</dbReference>
<keyword evidence="3" id="KW-0808">Transferase</keyword>
<evidence type="ECO:0000313" key="12">
    <source>
        <dbReference type="Proteomes" id="UP000708208"/>
    </source>
</evidence>
<feature type="transmembrane region" description="Helical" evidence="10">
    <location>
        <begin position="41"/>
        <end position="59"/>
    </location>
</feature>
<name>A0A8J2NKZ1_9HEXA</name>
<dbReference type="GO" id="GO:0006633">
    <property type="term" value="P:fatty acid biosynthetic process"/>
    <property type="evidence" value="ECO:0007669"/>
    <property type="project" value="UniProtKB-KW"/>
</dbReference>
<evidence type="ECO:0008006" key="13">
    <source>
        <dbReference type="Google" id="ProtNLM"/>
    </source>
</evidence>
<evidence type="ECO:0000256" key="5">
    <source>
        <dbReference type="ARBA" id="ARBA00022832"/>
    </source>
</evidence>
<evidence type="ECO:0000256" key="4">
    <source>
        <dbReference type="ARBA" id="ARBA00022692"/>
    </source>
</evidence>
<keyword evidence="5" id="KW-0276">Fatty acid metabolism</keyword>
<protein>
    <recommendedName>
        <fullName evidence="13">Very-long-chain 3-oxoacyl-CoA synthase</fullName>
    </recommendedName>
</protein>
<keyword evidence="6 10" id="KW-1133">Transmembrane helix</keyword>
<dbReference type="Pfam" id="PF01151">
    <property type="entry name" value="ELO"/>
    <property type="match status" value="1"/>
</dbReference>
<feature type="transmembrane region" description="Helical" evidence="10">
    <location>
        <begin position="12"/>
        <end position="29"/>
    </location>
</feature>
<proteinExistence type="predicted"/>
<evidence type="ECO:0000256" key="2">
    <source>
        <dbReference type="ARBA" id="ARBA00022516"/>
    </source>
</evidence>
<reference evidence="11" key="1">
    <citation type="submission" date="2021-06" db="EMBL/GenBank/DDBJ databases">
        <authorList>
            <person name="Hodson N. C."/>
            <person name="Mongue J. A."/>
            <person name="Jaron S. K."/>
        </authorList>
    </citation>
    <scope>NUCLEOTIDE SEQUENCE</scope>
</reference>
<comment type="subcellular location">
    <subcellularLocation>
        <location evidence="1">Membrane</location>
        <topology evidence="1">Multi-pass membrane protein</topology>
    </subcellularLocation>
</comment>
<evidence type="ECO:0000256" key="7">
    <source>
        <dbReference type="ARBA" id="ARBA00023098"/>
    </source>
</evidence>
<keyword evidence="8 10" id="KW-0472">Membrane</keyword>
<dbReference type="GO" id="GO:0016020">
    <property type="term" value="C:membrane"/>
    <property type="evidence" value="ECO:0007669"/>
    <property type="project" value="UniProtKB-SubCell"/>
</dbReference>
<evidence type="ECO:0000256" key="9">
    <source>
        <dbReference type="ARBA" id="ARBA00023160"/>
    </source>
</evidence>
<accession>A0A8J2NKZ1</accession>
<keyword evidence="7" id="KW-0443">Lipid metabolism</keyword>
<keyword evidence="4 10" id="KW-0812">Transmembrane</keyword>
<dbReference type="AlphaFoldDB" id="A0A8J2NKZ1"/>
<feature type="non-terminal residue" evidence="11">
    <location>
        <position position="1"/>
    </location>
</feature>
<dbReference type="InterPro" id="IPR002076">
    <property type="entry name" value="ELO_fam"/>
</dbReference>
<dbReference type="EMBL" id="CAJVCH010041955">
    <property type="protein sequence ID" value="CAG7716896.1"/>
    <property type="molecule type" value="Genomic_DNA"/>
</dbReference>
<comment type="caution">
    <text evidence="11">The sequence shown here is derived from an EMBL/GenBank/DDBJ whole genome shotgun (WGS) entry which is preliminary data.</text>
</comment>
<evidence type="ECO:0000256" key="6">
    <source>
        <dbReference type="ARBA" id="ARBA00022989"/>
    </source>
</evidence>
<sequence>PLAESSQDYQILQMIILMLIHVYILAMKLTGTDCDVDLDNIFWGVALYVSYLILFTQYFKNSYGTKGKKGKEGAENNKKD</sequence>